<dbReference type="AlphaFoldDB" id="A0A2S7IGE9"/>
<sequence length="325" mass="35580">MKKLWTLLLAGVVLQACQKSDDEASGPLQNDLLKKTTGPAVVGDRMEFAYALGTLEGQLKEVRVEATIAGGTGTGFSRYSWYTNRNTGVDQPVQTASDTTTTGAVSTASLLGGENQSAVTLRYYYAPTEEAKGRDVRFRFSGTSSTGKEVRFESPAYRISRMDMKRTLQLTDGAKAYVSIADMAVYTKEEVERNNLAAKIDFVYLYRPTLSGFTFGHAWVAPSRSEYLSDVSLPAGLTTRTLMDKRVDVKDAQLRGTAGFDVYIDDIDLERTTFTNASDYAFGLTADQGAFVKTANGAYAAYVYVNAVNNTEKSMTVSIKRLQLN</sequence>
<dbReference type="Proteomes" id="UP000239590">
    <property type="component" value="Unassembled WGS sequence"/>
</dbReference>
<dbReference type="InterPro" id="IPR028072">
    <property type="entry name" value="DUF4466"/>
</dbReference>
<dbReference type="InterPro" id="IPR041873">
    <property type="entry name" value="PARMER_03128_N"/>
</dbReference>
<accession>A0A2S7IGE9</accession>
<dbReference type="OrthoDB" id="1045786at2"/>
<dbReference type="Gene3D" id="2.60.40.3550">
    <property type="entry name" value="Domain of unknown function DUF4466"/>
    <property type="match status" value="1"/>
</dbReference>
<evidence type="ECO:0000313" key="3">
    <source>
        <dbReference type="Proteomes" id="UP000239590"/>
    </source>
</evidence>
<evidence type="ECO:0000313" key="2">
    <source>
        <dbReference type="EMBL" id="PQA54419.1"/>
    </source>
</evidence>
<protein>
    <recommendedName>
        <fullName evidence="1">DUF4466 domain-containing protein</fullName>
    </recommendedName>
</protein>
<feature type="domain" description="DUF4466" evidence="1">
    <location>
        <begin position="27"/>
        <end position="323"/>
    </location>
</feature>
<dbReference type="Pfam" id="PF14725">
    <property type="entry name" value="DUF4466"/>
    <property type="match status" value="1"/>
</dbReference>
<gene>
    <name evidence="2" type="ORF">C5O19_21970</name>
</gene>
<reference evidence="3" key="1">
    <citation type="submission" date="2018-02" db="EMBL/GenBank/DDBJ databases">
        <title>Genome sequencing of Solimonas sp. HR-BB.</title>
        <authorList>
            <person name="Lee Y."/>
            <person name="Jeon C.O."/>
        </authorList>
    </citation>
    <scope>NUCLEOTIDE SEQUENCE [LARGE SCALE GENOMIC DNA]</scope>
    <source>
        <strain evidence="3">HR-U</strain>
    </source>
</reference>
<proteinExistence type="predicted"/>
<dbReference type="CDD" id="cd12106">
    <property type="entry name" value="PARMER_03128_N"/>
    <property type="match status" value="1"/>
</dbReference>
<dbReference type="EMBL" id="PTRA01000006">
    <property type="protein sequence ID" value="PQA54419.1"/>
    <property type="molecule type" value="Genomic_DNA"/>
</dbReference>
<dbReference type="CDD" id="cd07472">
    <property type="entry name" value="HmuY_like"/>
    <property type="match status" value="1"/>
</dbReference>
<dbReference type="RefSeq" id="WP_104715543.1">
    <property type="nucleotide sequence ID" value="NZ_PTRA01000006.1"/>
</dbReference>
<name>A0A2S7IGE9_9BACT</name>
<dbReference type="PROSITE" id="PS51257">
    <property type="entry name" value="PROKAR_LIPOPROTEIN"/>
    <property type="match status" value="1"/>
</dbReference>
<organism evidence="2 3">
    <name type="scientific">Siphonobacter curvatus</name>
    <dbReference type="NCBI Taxonomy" id="2094562"/>
    <lineage>
        <taxon>Bacteria</taxon>
        <taxon>Pseudomonadati</taxon>
        <taxon>Bacteroidota</taxon>
        <taxon>Cytophagia</taxon>
        <taxon>Cytophagales</taxon>
        <taxon>Cytophagaceae</taxon>
        <taxon>Siphonobacter</taxon>
    </lineage>
</organism>
<evidence type="ECO:0000259" key="1">
    <source>
        <dbReference type="Pfam" id="PF14725"/>
    </source>
</evidence>
<keyword evidence="3" id="KW-1185">Reference proteome</keyword>
<comment type="caution">
    <text evidence="2">The sequence shown here is derived from an EMBL/GenBank/DDBJ whole genome shotgun (WGS) entry which is preliminary data.</text>
</comment>